<dbReference type="Gene3D" id="1.25.40.10">
    <property type="entry name" value="Tetratricopeptide repeat domain"/>
    <property type="match status" value="2"/>
</dbReference>
<dbReference type="PANTHER" id="PTHR35807:SF1">
    <property type="entry name" value="TRANSCRIPTIONAL REGULATOR REDD"/>
    <property type="match status" value="1"/>
</dbReference>
<dbReference type="InterPro" id="IPR001867">
    <property type="entry name" value="OmpR/PhoB-type_DNA-bd"/>
</dbReference>
<dbReference type="SUPFAM" id="SSF46894">
    <property type="entry name" value="C-terminal effector domain of the bipartite response regulators"/>
    <property type="match status" value="1"/>
</dbReference>
<keyword evidence="9" id="KW-1185">Reference proteome</keyword>
<evidence type="ECO:0000256" key="4">
    <source>
        <dbReference type="ARBA" id="ARBA00023163"/>
    </source>
</evidence>
<dbReference type="SUPFAM" id="SSF48452">
    <property type="entry name" value="TPR-like"/>
    <property type="match status" value="3"/>
</dbReference>
<dbReference type="GO" id="GO:0006355">
    <property type="term" value="P:regulation of DNA-templated transcription"/>
    <property type="evidence" value="ECO:0007669"/>
    <property type="project" value="InterPro"/>
</dbReference>
<reference evidence="8 9" key="1">
    <citation type="submission" date="2019-03" db="EMBL/GenBank/DDBJ databases">
        <title>Genomic Encyclopedia of Type Strains, Phase III (KMG-III): the genomes of soil and plant-associated and newly described type strains.</title>
        <authorList>
            <person name="Whitman W."/>
        </authorList>
    </citation>
    <scope>NUCLEOTIDE SEQUENCE [LARGE SCALE GENOMIC DNA]</scope>
    <source>
        <strain evidence="8 9">VKM Ac-2570</strain>
    </source>
</reference>
<dbReference type="SMART" id="SM01043">
    <property type="entry name" value="BTAD"/>
    <property type="match status" value="1"/>
</dbReference>
<protein>
    <submittedName>
        <fullName evidence="8">DNA-binding SARP family transcriptional activator</fullName>
    </submittedName>
</protein>
<evidence type="ECO:0000256" key="6">
    <source>
        <dbReference type="PROSITE-ProRule" id="PRU01091"/>
    </source>
</evidence>
<dbReference type="InterPro" id="IPR011990">
    <property type="entry name" value="TPR-like_helical_dom_sf"/>
</dbReference>
<dbReference type="GO" id="GO:0043531">
    <property type="term" value="F:ADP binding"/>
    <property type="evidence" value="ECO:0007669"/>
    <property type="project" value="InterPro"/>
</dbReference>
<keyword evidence="2" id="KW-0805">Transcription regulation</keyword>
<dbReference type="InterPro" id="IPR036388">
    <property type="entry name" value="WH-like_DNA-bd_sf"/>
</dbReference>
<keyword evidence="4" id="KW-0804">Transcription</keyword>
<evidence type="ECO:0000256" key="3">
    <source>
        <dbReference type="ARBA" id="ARBA00023125"/>
    </source>
</evidence>
<dbReference type="InterPro" id="IPR016032">
    <property type="entry name" value="Sig_transdc_resp-reg_C-effctor"/>
</dbReference>
<dbReference type="GO" id="GO:0003677">
    <property type="term" value="F:DNA binding"/>
    <property type="evidence" value="ECO:0007669"/>
    <property type="project" value="UniProtKB-UniRule"/>
</dbReference>
<organism evidence="8 9">
    <name type="scientific">Kribbella kalugense</name>
    <dbReference type="NCBI Taxonomy" id="2512221"/>
    <lineage>
        <taxon>Bacteria</taxon>
        <taxon>Bacillati</taxon>
        <taxon>Actinomycetota</taxon>
        <taxon>Actinomycetes</taxon>
        <taxon>Propionibacteriales</taxon>
        <taxon>Kribbellaceae</taxon>
        <taxon>Kribbella</taxon>
    </lineage>
</organism>
<dbReference type="RefSeq" id="WP_166678016.1">
    <property type="nucleotide sequence ID" value="NZ_SODF01000001.1"/>
</dbReference>
<sequence length="1001" mass="107788">MRIRLLGTIDVVLDGAVLPVPGLRRRALLAALALQRGAVVDKDRLVGIVWNDDPPSTAANTLQSHVSYLRDLLGDKGVIQYRRPGYILDADGAETDVEVAQQLFDRAVRTSQLTDRARDLRAVVDLWRGPALADVAGLPWLEEQAERLEDLHARAGHALLETRFALGEHAQLMPELEQHLRDNPFDEQMHGQLILALYRAGRQADALDAYQRLRTTLAEELGIQPSPDLRELATAILRQDPALLQLPESVELSGPPVPAQLPAPGATFTGRQADLDRLDTLLASERGGLAIGTIAGTAGVGKTTLALQWAYRVRDRFPDGQLFADLRGYDAGPVVRPIDALTGFLAALGVSGDQIPVQVDQAAALYRTLMTGRRMLILLDNARTADQIRPLLPGEPGSLVLITSRDRLSGLAAHEGALPVPLSALTEAEAHELLTSVLGDARVIAEPDAAAELARACAYLPLALRIAAANLSWQPHRRIADYLAELRGDSLGTLTIDGDPQQGVAAAFDASYQALTFPARRLFRLLSLVPGLDLSVSAAAAVSDINAADARVLVGRLASAHLLDQPRSGHYAWHDLLRAYAADRSAAEDSDEDRAAASRRLYDWYVEAVVAAADLLYPHMLRLSQTATAPMFADHAAALTWLDSERANLVAAVRQAAVPETACLLADALRGYFHLRRHSSDWLVVGESALNTATALGDIRAQAAARHSLGTAYRCMGDSPSALQHYDEALRLTRLCGWQEAEATALGNLGIVYQAQGRLKAAVGRLTTAIALDRRIGRTAGLANNLGNLAAVYLDQGNVNAAADCFGEALELNRRSGSRHGQALALTGLAQAYREVGRTDDAIWRFTEALQRCTEIGDRDGQAIVHIGLGEVARDQGRTTDAYERAQAALTLARDGGDPRTEALALNLLASAARDPHEALRHNTRARELAEQTTVPRTQIQALLGLATANLGLDDLDQARHHAERATNLAARCGYQLLEDEALAISATIHLRRAGARQATG</sequence>
<dbReference type="Pfam" id="PF13424">
    <property type="entry name" value="TPR_12"/>
    <property type="match status" value="2"/>
</dbReference>
<comment type="similarity">
    <text evidence="1">Belongs to the AfsR/DnrI/RedD regulatory family.</text>
</comment>
<comment type="caution">
    <text evidence="8">The sequence shown here is derived from an EMBL/GenBank/DDBJ whole genome shotgun (WGS) entry which is preliminary data.</text>
</comment>
<evidence type="ECO:0000259" key="7">
    <source>
        <dbReference type="PROSITE" id="PS51755"/>
    </source>
</evidence>
<dbReference type="PROSITE" id="PS50005">
    <property type="entry name" value="TPR"/>
    <property type="match status" value="2"/>
</dbReference>
<dbReference type="Pfam" id="PF00931">
    <property type="entry name" value="NB-ARC"/>
    <property type="match status" value="1"/>
</dbReference>
<feature type="repeat" description="TPR" evidence="5">
    <location>
        <begin position="783"/>
        <end position="816"/>
    </location>
</feature>
<dbReference type="PRINTS" id="PR00364">
    <property type="entry name" value="DISEASERSIST"/>
</dbReference>
<evidence type="ECO:0000313" key="8">
    <source>
        <dbReference type="EMBL" id="TDW22011.1"/>
    </source>
</evidence>
<evidence type="ECO:0000313" key="9">
    <source>
        <dbReference type="Proteomes" id="UP000295447"/>
    </source>
</evidence>
<dbReference type="InterPro" id="IPR051677">
    <property type="entry name" value="AfsR-DnrI-RedD_regulator"/>
</dbReference>
<dbReference type="Gene3D" id="3.40.50.300">
    <property type="entry name" value="P-loop containing nucleotide triphosphate hydrolases"/>
    <property type="match status" value="1"/>
</dbReference>
<evidence type="ECO:0000256" key="2">
    <source>
        <dbReference type="ARBA" id="ARBA00023015"/>
    </source>
</evidence>
<dbReference type="SMART" id="SM00028">
    <property type="entry name" value="TPR"/>
    <property type="match status" value="7"/>
</dbReference>
<dbReference type="InterPro" id="IPR027417">
    <property type="entry name" value="P-loop_NTPase"/>
</dbReference>
<dbReference type="PROSITE" id="PS51755">
    <property type="entry name" value="OMPR_PHOB"/>
    <property type="match status" value="1"/>
</dbReference>
<dbReference type="Pfam" id="PF00486">
    <property type="entry name" value="Trans_reg_C"/>
    <property type="match status" value="1"/>
</dbReference>
<name>A0A4R7ZXW9_9ACTN</name>
<dbReference type="Pfam" id="PF03704">
    <property type="entry name" value="BTAD"/>
    <property type="match status" value="1"/>
</dbReference>
<dbReference type="InterPro" id="IPR005158">
    <property type="entry name" value="BTAD"/>
</dbReference>
<accession>A0A4R7ZXW9</accession>
<dbReference type="AlphaFoldDB" id="A0A4R7ZXW9"/>
<dbReference type="SUPFAM" id="SSF52540">
    <property type="entry name" value="P-loop containing nucleoside triphosphate hydrolases"/>
    <property type="match status" value="1"/>
</dbReference>
<feature type="repeat" description="TPR" evidence="5">
    <location>
        <begin position="703"/>
        <end position="736"/>
    </location>
</feature>
<dbReference type="Gene3D" id="1.10.10.10">
    <property type="entry name" value="Winged helix-like DNA-binding domain superfamily/Winged helix DNA-binding domain"/>
    <property type="match status" value="1"/>
</dbReference>
<feature type="domain" description="OmpR/PhoB-type" evidence="7">
    <location>
        <begin position="1"/>
        <end position="90"/>
    </location>
</feature>
<proteinExistence type="inferred from homology"/>
<dbReference type="InterPro" id="IPR002182">
    <property type="entry name" value="NB-ARC"/>
</dbReference>
<dbReference type="CDD" id="cd15831">
    <property type="entry name" value="BTAD"/>
    <property type="match status" value="1"/>
</dbReference>
<dbReference type="PANTHER" id="PTHR35807">
    <property type="entry name" value="TRANSCRIPTIONAL REGULATOR REDD-RELATED"/>
    <property type="match status" value="1"/>
</dbReference>
<dbReference type="EMBL" id="SODF01000001">
    <property type="protein sequence ID" value="TDW22011.1"/>
    <property type="molecule type" value="Genomic_DNA"/>
</dbReference>
<evidence type="ECO:0000256" key="5">
    <source>
        <dbReference type="PROSITE-ProRule" id="PRU00339"/>
    </source>
</evidence>
<keyword evidence="5" id="KW-0802">TPR repeat</keyword>
<dbReference type="InterPro" id="IPR019734">
    <property type="entry name" value="TPR_rpt"/>
</dbReference>
<dbReference type="SMART" id="SM00862">
    <property type="entry name" value="Trans_reg_C"/>
    <property type="match status" value="1"/>
</dbReference>
<dbReference type="GO" id="GO:0000160">
    <property type="term" value="P:phosphorelay signal transduction system"/>
    <property type="evidence" value="ECO:0007669"/>
    <property type="project" value="InterPro"/>
</dbReference>
<feature type="DNA-binding region" description="OmpR/PhoB-type" evidence="6">
    <location>
        <begin position="1"/>
        <end position="90"/>
    </location>
</feature>
<dbReference type="Proteomes" id="UP000295447">
    <property type="component" value="Unassembled WGS sequence"/>
</dbReference>
<evidence type="ECO:0000256" key="1">
    <source>
        <dbReference type="ARBA" id="ARBA00005820"/>
    </source>
</evidence>
<keyword evidence="3 6" id="KW-0238">DNA-binding</keyword>
<gene>
    <name evidence="8" type="ORF">EV650_0842</name>
</gene>